<evidence type="ECO:0000256" key="3">
    <source>
        <dbReference type="ARBA" id="ARBA00022553"/>
    </source>
</evidence>
<keyword evidence="6 11" id="KW-0418">Kinase</keyword>
<keyword evidence="7" id="KW-0067">ATP-binding</keyword>
<keyword evidence="9" id="KW-0472">Membrane</keyword>
<dbReference type="PANTHER" id="PTHR24421:SF10">
    <property type="entry name" value="NITRATE_NITRITE SENSOR PROTEIN NARQ"/>
    <property type="match status" value="1"/>
</dbReference>
<evidence type="ECO:0000256" key="4">
    <source>
        <dbReference type="ARBA" id="ARBA00022679"/>
    </source>
</evidence>
<keyword evidence="5" id="KW-0547">Nucleotide-binding</keyword>
<feature type="transmembrane region" description="Helical" evidence="9">
    <location>
        <begin position="110"/>
        <end position="130"/>
    </location>
</feature>
<dbReference type="PANTHER" id="PTHR24421">
    <property type="entry name" value="NITRATE/NITRITE SENSOR PROTEIN NARX-RELATED"/>
    <property type="match status" value="1"/>
</dbReference>
<comment type="caution">
    <text evidence="11">The sequence shown here is derived from an EMBL/GenBank/DDBJ whole genome shotgun (WGS) entry which is preliminary data.</text>
</comment>
<gene>
    <name evidence="11" type="ORF">ABQ292_14520</name>
</gene>
<evidence type="ECO:0000313" key="12">
    <source>
        <dbReference type="Proteomes" id="UP001560045"/>
    </source>
</evidence>
<feature type="transmembrane region" description="Helical" evidence="9">
    <location>
        <begin position="55"/>
        <end position="76"/>
    </location>
</feature>
<dbReference type="InterPro" id="IPR011712">
    <property type="entry name" value="Sig_transdc_His_kin_sub3_dim/P"/>
</dbReference>
<evidence type="ECO:0000256" key="8">
    <source>
        <dbReference type="ARBA" id="ARBA00023012"/>
    </source>
</evidence>
<sequence length="396" mass="40792">MSGPPGRVIAVALTAVLAALATSAWTGLIPAVPLAVALGGASAVLSGWPRSRSWLAGVALLASAVSLATTSARFLTSYRFPPTAALLGLVEVAALALVLVLAVRWLPLRPLVPAGVLVAAAVGTWILRIVPESTPLGLLGALSSWSPVPVVAALAGGYGRRADRRRRLAVQEARRAQRLDLARDLHDFVAHDVTGIVVQAQAAQLVGAEDPQAALDALRRIEEAGQQALASMDEALQVLRTEPDGAVPDDDGAVGRGGLAELPQLLARFADSGGPAVDAQVDRRLVEGLPARVSAVAYRIVVEGLTNVRRHATHAREVSVRIDDGGAGDALTVSIVNDLPQGGEVLAARDPGVGGAGLAELAQLVRDQGGELTAGPERGNWRLTARLPLPGPRPSA</sequence>
<feature type="transmembrane region" description="Helical" evidence="9">
    <location>
        <begin position="136"/>
        <end position="158"/>
    </location>
</feature>
<evidence type="ECO:0000259" key="10">
    <source>
        <dbReference type="Pfam" id="PF07730"/>
    </source>
</evidence>
<dbReference type="Gene3D" id="1.20.5.1930">
    <property type="match status" value="1"/>
</dbReference>
<proteinExistence type="predicted"/>
<feature type="domain" description="Signal transduction histidine kinase subgroup 3 dimerisation and phosphoacceptor" evidence="10">
    <location>
        <begin position="178"/>
        <end position="242"/>
    </location>
</feature>
<keyword evidence="12" id="KW-1185">Reference proteome</keyword>
<accession>A0ABV3XG71</accession>
<dbReference type="EC" id="2.7.13.3" evidence="2"/>
<evidence type="ECO:0000256" key="7">
    <source>
        <dbReference type="ARBA" id="ARBA00022840"/>
    </source>
</evidence>
<evidence type="ECO:0000313" key="11">
    <source>
        <dbReference type="EMBL" id="MEX5719575.1"/>
    </source>
</evidence>
<evidence type="ECO:0000256" key="6">
    <source>
        <dbReference type="ARBA" id="ARBA00022777"/>
    </source>
</evidence>
<keyword evidence="4" id="KW-0808">Transferase</keyword>
<dbReference type="EMBL" id="JBFNXQ010000044">
    <property type="protein sequence ID" value="MEX5719575.1"/>
    <property type="molecule type" value="Genomic_DNA"/>
</dbReference>
<keyword evidence="8" id="KW-0902">Two-component regulatory system</keyword>
<dbReference type="InterPro" id="IPR050482">
    <property type="entry name" value="Sensor_HK_TwoCompSys"/>
</dbReference>
<reference evidence="11 12" key="1">
    <citation type="submission" date="2024-06" db="EMBL/GenBank/DDBJ databases">
        <title>Draft genome sequence of Geodermatophilus badlandi, a novel member of the Geodermatophilaceae isolated from badland sedimentary rocks in the Red desert, Wyoming, USA.</title>
        <authorList>
            <person name="Ben Tekaya S."/>
            <person name="Nouioui I."/>
            <person name="Flores G.M."/>
            <person name="Shaal M.N."/>
            <person name="Bredoire F."/>
            <person name="Basile F."/>
            <person name="Van Diepen L."/>
            <person name="Ward N.L."/>
        </authorList>
    </citation>
    <scope>NUCLEOTIDE SEQUENCE [LARGE SCALE GENOMIC DNA]</scope>
    <source>
        <strain evidence="11 12">WL48A</strain>
    </source>
</reference>
<dbReference type="GO" id="GO:0016301">
    <property type="term" value="F:kinase activity"/>
    <property type="evidence" value="ECO:0007669"/>
    <property type="project" value="UniProtKB-KW"/>
</dbReference>
<dbReference type="InterPro" id="IPR036890">
    <property type="entry name" value="HATPase_C_sf"/>
</dbReference>
<dbReference type="Proteomes" id="UP001560045">
    <property type="component" value="Unassembled WGS sequence"/>
</dbReference>
<evidence type="ECO:0000256" key="2">
    <source>
        <dbReference type="ARBA" id="ARBA00012438"/>
    </source>
</evidence>
<name>A0ABV3XG71_9ACTN</name>
<dbReference type="Gene3D" id="3.30.565.10">
    <property type="entry name" value="Histidine kinase-like ATPase, C-terminal domain"/>
    <property type="match status" value="1"/>
</dbReference>
<evidence type="ECO:0000256" key="1">
    <source>
        <dbReference type="ARBA" id="ARBA00000085"/>
    </source>
</evidence>
<keyword evidence="3" id="KW-0597">Phosphoprotein</keyword>
<organism evidence="11 12">
    <name type="scientific">Geodermatophilus maliterrae</name>
    <dbReference type="NCBI Taxonomy" id="3162531"/>
    <lineage>
        <taxon>Bacteria</taxon>
        <taxon>Bacillati</taxon>
        <taxon>Actinomycetota</taxon>
        <taxon>Actinomycetes</taxon>
        <taxon>Geodermatophilales</taxon>
        <taxon>Geodermatophilaceae</taxon>
        <taxon>Geodermatophilus</taxon>
    </lineage>
</organism>
<evidence type="ECO:0000256" key="5">
    <source>
        <dbReference type="ARBA" id="ARBA00022741"/>
    </source>
</evidence>
<comment type="catalytic activity">
    <reaction evidence="1">
        <text>ATP + protein L-histidine = ADP + protein N-phospho-L-histidine.</text>
        <dbReference type="EC" id="2.7.13.3"/>
    </reaction>
</comment>
<dbReference type="CDD" id="cd16917">
    <property type="entry name" value="HATPase_UhpB-NarQ-NarX-like"/>
    <property type="match status" value="1"/>
</dbReference>
<protein>
    <recommendedName>
        <fullName evidence="2">histidine kinase</fullName>
        <ecNumber evidence="2">2.7.13.3</ecNumber>
    </recommendedName>
</protein>
<dbReference type="RefSeq" id="WP_369207542.1">
    <property type="nucleotide sequence ID" value="NZ_JBFNXQ010000044.1"/>
</dbReference>
<evidence type="ECO:0000256" key="9">
    <source>
        <dbReference type="SAM" id="Phobius"/>
    </source>
</evidence>
<dbReference type="Pfam" id="PF07730">
    <property type="entry name" value="HisKA_3"/>
    <property type="match status" value="1"/>
</dbReference>
<keyword evidence="9" id="KW-0812">Transmembrane</keyword>
<keyword evidence="9" id="KW-1133">Transmembrane helix</keyword>
<feature type="transmembrane region" description="Helical" evidence="9">
    <location>
        <begin position="82"/>
        <end position="103"/>
    </location>
</feature>